<evidence type="ECO:0000313" key="6">
    <source>
        <dbReference type="EMBL" id="KAB0238293.1"/>
    </source>
</evidence>
<dbReference type="InterPro" id="IPR035437">
    <property type="entry name" value="SNase_OB-fold_sf"/>
</dbReference>
<dbReference type="PANTHER" id="PTHR12302:SF3">
    <property type="entry name" value="SERINE_THREONINE-PROTEIN KINASE 31"/>
    <property type="match status" value="1"/>
</dbReference>
<dbReference type="InterPro" id="IPR016071">
    <property type="entry name" value="Staphylococal_nuclease_OB-fold"/>
</dbReference>
<name>A0A5J5LNN6_MICAE</name>
<keyword evidence="2" id="KW-0255">Endonuclease</keyword>
<dbReference type="RefSeq" id="WP_150978675.1">
    <property type="nucleotide sequence ID" value="NZ_SRLN01000017.1"/>
</dbReference>
<evidence type="ECO:0000259" key="4">
    <source>
        <dbReference type="PROSITE" id="PS50830"/>
    </source>
</evidence>
<dbReference type="Proteomes" id="UP000325636">
    <property type="component" value="Unassembled WGS sequence"/>
</dbReference>
<sequence>MKKTTIALSIILITSATPITSANTKLCEIIGIHDGDSLRVSCHRKALRLACIDAPEPDQPFGQEATDYLASLTVGKELEIVNRGDGGFNRTASIVYVNNVNIQERLLSAGLAWYYPQYASKCGDFMELKRAEQSARDRGAGLWNSANPIAPWAWRKGVR</sequence>
<dbReference type="SUPFAM" id="SSF50199">
    <property type="entry name" value="Staphylococcal nuclease"/>
    <property type="match status" value="1"/>
</dbReference>
<organism evidence="5 7">
    <name type="scientific">Microcystis aeruginosa EAWAG127a</name>
    <dbReference type="NCBI Taxonomy" id="2529855"/>
    <lineage>
        <taxon>Bacteria</taxon>
        <taxon>Bacillati</taxon>
        <taxon>Cyanobacteriota</taxon>
        <taxon>Cyanophyceae</taxon>
        <taxon>Oscillatoriophycideae</taxon>
        <taxon>Chroococcales</taxon>
        <taxon>Microcystaceae</taxon>
        <taxon>Microcystis</taxon>
    </lineage>
</organism>
<dbReference type="AlphaFoldDB" id="A0A5J5LNN6"/>
<evidence type="ECO:0000313" key="5">
    <source>
        <dbReference type="EMBL" id="KAB0238263.1"/>
    </source>
</evidence>
<dbReference type="GO" id="GO:0016787">
    <property type="term" value="F:hydrolase activity"/>
    <property type="evidence" value="ECO:0007669"/>
    <property type="project" value="UniProtKB-KW"/>
</dbReference>
<dbReference type="SMART" id="SM00318">
    <property type="entry name" value="SNc"/>
    <property type="match status" value="1"/>
</dbReference>
<dbReference type="Gene3D" id="2.40.50.90">
    <property type="match status" value="1"/>
</dbReference>
<evidence type="ECO:0000313" key="7">
    <source>
        <dbReference type="Proteomes" id="UP000325636"/>
    </source>
</evidence>
<accession>A0A5J5LNN6</accession>
<feature type="domain" description="TNase-like" evidence="4">
    <location>
        <begin position="23"/>
        <end position="145"/>
    </location>
</feature>
<evidence type="ECO:0000256" key="2">
    <source>
        <dbReference type="ARBA" id="ARBA00022759"/>
    </source>
</evidence>
<comment type="caution">
    <text evidence="5">The sequence shown here is derived from an EMBL/GenBank/DDBJ whole genome shotgun (WGS) entry which is preliminary data.</text>
</comment>
<keyword evidence="3" id="KW-0378">Hydrolase</keyword>
<reference evidence="7" key="1">
    <citation type="submission" date="2019-04" db="EMBL/GenBank/DDBJ databases">
        <title>Microviridin 1777: A Toxic Chymotrypsin Inhibitor Discovered by a Metabologenomic Approach.</title>
        <authorList>
            <person name="Sieber S."/>
            <person name="Grendelmeier S.M."/>
            <person name="Harris L.A."/>
            <person name="Mitchell D.A."/>
            <person name="Gademann K."/>
        </authorList>
    </citation>
    <scope>NUCLEOTIDE SEQUENCE [LARGE SCALE GENOMIC DNA]</scope>
    <source>
        <strain evidence="7">EAWAG127a</strain>
    </source>
</reference>
<evidence type="ECO:0000256" key="3">
    <source>
        <dbReference type="ARBA" id="ARBA00022801"/>
    </source>
</evidence>
<keyword evidence="1" id="KW-0540">Nuclease</keyword>
<reference evidence="5" key="2">
    <citation type="journal article" date="2020" name="J. Nat. Prod.">
        <title>Microviridin 1777: A Toxic Chymotrypsin Inhibitor Discovered by a Metabologenomic Approach.</title>
        <authorList>
            <person name="Sieber S."/>
            <person name="Grendelmeier S.M."/>
            <person name="Harris L.A."/>
            <person name="Mitchell D.A."/>
            <person name="Gademann K."/>
        </authorList>
    </citation>
    <scope>NUCLEOTIDE SEQUENCE</scope>
    <source>
        <strain evidence="5">EAWAG127a</strain>
    </source>
</reference>
<dbReference type="Pfam" id="PF00565">
    <property type="entry name" value="SNase"/>
    <property type="match status" value="1"/>
</dbReference>
<dbReference type="PROSITE" id="PS50830">
    <property type="entry name" value="TNASE_3"/>
    <property type="match status" value="1"/>
</dbReference>
<protein>
    <recommendedName>
        <fullName evidence="4">TNase-like domain-containing protein</fullName>
    </recommendedName>
</protein>
<gene>
    <name evidence="5" type="ORF">EZJ55_24665</name>
    <name evidence="6" type="ORF">EZJ55_24835</name>
</gene>
<dbReference type="GO" id="GO:0004519">
    <property type="term" value="F:endonuclease activity"/>
    <property type="evidence" value="ECO:0007669"/>
    <property type="project" value="UniProtKB-KW"/>
</dbReference>
<proteinExistence type="predicted"/>
<dbReference type="EMBL" id="SRLN01000017">
    <property type="protein sequence ID" value="KAB0238293.1"/>
    <property type="molecule type" value="Genomic_DNA"/>
</dbReference>
<evidence type="ECO:0000256" key="1">
    <source>
        <dbReference type="ARBA" id="ARBA00022722"/>
    </source>
</evidence>
<dbReference type="EMBL" id="SRLN01000017">
    <property type="protein sequence ID" value="KAB0238263.1"/>
    <property type="molecule type" value="Genomic_DNA"/>
</dbReference>
<dbReference type="PANTHER" id="PTHR12302">
    <property type="entry name" value="EBNA2 BINDING PROTEIN P100"/>
    <property type="match status" value="1"/>
</dbReference>